<organism evidence="6 7">
    <name type="scientific">Pontixanthobacter rizhaonensis</name>
    <dbReference type="NCBI Taxonomy" id="2730337"/>
    <lineage>
        <taxon>Bacteria</taxon>
        <taxon>Pseudomonadati</taxon>
        <taxon>Pseudomonadota</taxon>
        <taxon>Alphaproteobacteria</taxon>
        <taxon>Sphingomonadales</taxon>
        <taxon>Erythrobacteraceae</taxon>
        <taxon>Pontixanthobacter</taxon>
    </lineage>
</organism>
<feature type="transmembrane region" description="Helical" evidence="5">
    <location>
        <begin position="136"/>
        <end position="161"/>
    </location>
</feature>
<dbReference type="InterPro" id="IPR024199">
    <property type="entry name" value="Uncharacterised_DsbB"/>
</dbReference>
<dbReference type="Proteomes" id="UP000561181">
    <property type="component" value="Unassembled WGS sequence"/>
</dbReference>
<dbReference type="EMBL" id="JABCRE010000003">
    <property type="protein sequence ID" value="NMW32609.1"/>
    <property type="molecule type" value="Genomic_DNA"/>
</dbReference>
<keyword evidence="3 5" id="KW-1133">Transmembrane helix</keyword>
<comment type="subcellular location">
    <subcellularLocation>
        <location evidence="1">Membrane</location>
        <topology evidence="1">Multi-pass membrane protein</topology>
    </subcellularLocation>
</comment>
<dbReference type="InterPro" id="IPR003752">
    <property type="entry name" value="DiS_bond_form_DsbB/BdbC"/>
</dbReference>
<feature type="transmembrane region" description="Helical" evidence="5">
    <location>
        <begin position="21"/>
        <end position="43"/>
    </location>
</feature>
<dbReference type="GO" id="GO:0006457">
    <property type="term" value="P:protein folding"/>
    <property type="evidence" value="ECO:0007669"/>
    <property type="project" value="InterPro"/>
</dbReference>
<dbReference type="RefSeq" id="WP_170013341.1">
    <property type="nucleotide sequence ID" value="NZ_JABCRE010000003.1"/>
</dbReference>
<dbReference type="AlphaFoldDB" id="A0A848QNZ8"/>
<sequence length="169" mass="17813">MVLTPTADFASRRATSLARRIAIAVPALLLGGAYISELGFGLYPCEMCWWQRWPHFVALGFAALALFVPLPRLWIVLAATAMLVSGAIGGFHAGVEYGWWEGITGCAMTLSGNGASALDSVMNAPMIRCDQAPWDLFGISLAGGNFLISTGTAVVVAALVLKPAVKETV</sequence>
<name>A0A848QNZ8_9SPHN</name>
<evidence type="ECO:0000256" key="1">
    <source>
        <dbReference type="ARBA" id="ARBA00004141"/>
    </source>
</evidence>
<proteinExistence type="predicted"/>
<dbReference type="Pfam" id="PF02600">
    <property type="entry name" value="DsbB"/>
    <property type="match status" value="1"/>
</dbReference>
<keyword evidence="4 5" id="KW-0472">Membrane</keyword>
<accession>A0A848QNZ8</accession>
<feature type="transmembrane region" description="Helical" evidence="5">
    <location>
        <begin position="49"/>
        <end position="68"/>
    </location>
</feature>
<dbReference type="InterPro" id="IPR023380">
    <property type="entry name" value="DsbB-like_sf"/>
</dbReference>
<dbReference type="PIRSF" id="PIRSF033913">
    <property type="entry name" value="S-S_format_DsbB"/>
    <property type="match status" value="1"/>
</dbReference>
<comment type="caution">
    <text evidence="6">The sequence shown here is derived from an EMBL/GenBank/DDBJ whole genome shotgun (WGS) entry which is preliminary data.</text>
</comment>
<keyword evidence="7" id="KW-1185">Reference proteome</keyword>
<gene>
    <name evidence="6" type="ORF">HKD42_11100</name>
</gene>
<evidence type="ECO:0000313" key="7">
    <source>
        <dbReference type="Proteomes" id="UP000561181"/>
    </source>
</evidence>
<protein>
    <submittedName>
        <fullName evidence="6">Disulfide bond formation protein B</fullName>
    </submittedName>
</protein>
<reference evidence="6 7" key="1">
    <citation type="submission" date="2020-04" db="EMBL/GenBank/DDBJ databases">
        <authorList>
            <person name="Liu A."/>
        </authorList>
    </citation>
    <scope>NUCLEOTIDE SEQUENCE [LARGE SCALE GENOMIC DNA]</scope>
    <source>
        <strain evidence="6 7">RZ02</strain>
    </source>
</reference>
<dbReference type="Gene3D" id="1.20.1550.10">
    <property type="entry name" value="DsbB-like"/>
    <property type="match status" value="1"/>
</dbReference>
<evidence type="ECO:0000256" key="2">
    <source>
        <dbReference type="ARBA" id="ARBA00022692"/>
    </source>
</evidence>
<evidence type="ECO:0000313" key="6">
    <source>
        <dbReference type="EMBL" id="NMW32609.1"/>
    </source>
</evidence>
<keyword evidence="2 5" id="KW-0812">Transmembrane</keyword>
<dbReference type="GO" id="GO:0016020">
    <property type="term" value="C:membrane"/>
    <property type="evidence" value="ECO:0007669"/>
    <property type="project" value="UniProtKB-SubCell"/>
</dbReference>
<feature type="transmembrane region" description="Helical" evidence="5">
    <location>
        <begin position="75"/>
        <end position="95"/>
    </location>
</feature>
<dbReference type="SUPFAM" id="SSF158442">
    <property type="entry name" value="DsbB-like"/>
    <property type="match status" value="1"/>
</dbReference>
<evidence type="ECO:0000256" key="4">
    <source>
        <dbReference type="ARBA" id="ARBA00023136"/>
    </source>
</evidence>
<evidence type="ECO:0000256" key="3">
    <source>
        <dbReference type="ARBA" id="ARBA00022989"/>
    </source>
</evidence>
<dbReference type="GO" id="GO:0015035">
    <property type="term" value="F:protein-disulfide reductase activity"/>
    <property type="evidence" value="ECO:0007669"/>
    <property type="project" value="InterPro"/>
</dbReference>
<evidence type="ECO:0000256" key="5">
    <source>
        <dbReference type="SAM" id="Phobius"/>
    </source>
</evidence>